<keyword evidence="1" id="KW-1133">Transmembrane helix</keyword>
<protein>
    <submittedName>
        <fullName evidence="2">Uncharacterized protein</fullName>
    </submittedName>
</protein>
<evidence type="ECO:0000256" key="1">
    <source>
        <dbReference type="SAM" id="Phobius"/>
    </source>
</evidence>
<accession>A0A166CYW1</accession>
<feature type="transmembrane region" description="Helical" evidence="1">
    <location>
        <begin position="104"/>
        <end position="124"/>
    </location>
</feature>
<dbReference type="Proteomes" id="UP000076532">
    <property type="component" value="Unassembled WGS sequence"/>
</dbReference>
<dbReference type="OrthoDB" id="3268246at2759"/>
<dbReference type="STRING" id="436010.A0A166CYW1"/>
<evidence type="ECO:0000313" key="3">
    <source>
        <dbReference type="Proteomes" id="UP000076532"/>
    </source>
</evidence>
<reference evidence="2 3" key="1">
    <citation type="journal article" date="2016" name="Mol. Biol. Evol.">
        <title>Comparative Genomics of Early-Diverging Mushroom-Forming Fungi Provides Insights into the Origins of Lignocellulose Decay Capabilities.</title>
        <authorList>
            <person name="Nagy L.G."/>
            <person name="Riley R."/>
            <person name="Tritt A."/>
            <person name="Adam C."/>
            <person name="Daum C."/>
            <person name="Floudas D."/>
            <person name="Sun H."/>
            <person name="Yadav J.S."/>
            <person name="Pangilinan J."/>
            <person name="Larsson K.H."/>
            <person name="Matsuura K."/>
            <person name="Barry K."/>
            <person name="Labutti K."/>
            <person name="Kuo R."/>
            <person name="Ohm R.A."/>
            <person name="Bhattacharya S.S."/>
            <person name="Shirouzu T."/>
            <person name="Yoshinaga Y."/>
            <person name="Martin F.M."/>
            <person name="Grigoriev I.V."/>
            <person name="Hibbett D.S."/>
        </authorList>
    </citation>
    <scope>NUCLEOTIDE SEQUENCE [LARGE SCALE GENOMIC DNA]</scope>
    <source>
        <strain evidence="2 3">CBS 109695</strain>
    </source>
</reference>
<keyword evidence="1" id="KW-0472">Membrane</keyword>
<dbReference type="AlphaFoldDB" id="A0A166CYW1"/>
<name>A0A166CYW1_9AGAM</name>
<gene>
    <name evidence="2" type="ORF">FIBSPDRAFT_115520</name>
</gene>
<evidence type="ECO:0000313" key="2">
    <source>
        <dbReference type="EMBL" id="KZP14142.1"/>
    </source>
</evidence>
<proteinExistence type="predicted"/>
<keyword evidence="1" id="KW-0812">Transmembrane</keyword>
<keyword evidence="3" id="KW-1185">Reference proteome</keyword>
<sequence length="151" mass="16578">MVVAHERAAALCAAAAGALSGLGHCVCYTYAPITIDRALFIKKGRLLLFMQADSHAIALALPNAILLKIESAGSAEWVAENDHLTTCVFPSPSPHPISPSLELYFLHILAFFLYILLVSYGLYVHHVLPGSRIRSLFRGFRHLYECSRCVP</sequence>
<organism evidence="2 3">
    <name type="scientific">Athelia psychrophila</name>
    <dbReference type="NCBI Taxonomy" id="1759441"/>
    <lineage>
        <taxon>Eukaryota</taxon>
        <taxon>Fungi</taxon>
        <taxon>Dikarya</taxon>
        <taxon>Basidiomycota</taxon>
        <taxon>Agaricomycotina</taxon>
        <taxon>Agaricomycetes</taxon>
        <taxon>Agaricomycetidae</taxon>
        <taxon>Atheliales</taxon>
        <taxon>Atheliaceae</taxon>
        <taxon>Athelia</taxon>
    </lineage>
</organism>
<dbReference type="EMBL" id="KV417621">
    <property type="protein sequence ID" value="KZP14142.1"/>
    <property type="molecule type" value="Genomic_DNA"/>
</dbReference>